<gene>
    <name evidence="9" type="ORF">FA014_02545</name>
</gene>
<evidence type="ECO:0000256" key="7">
    <source>
        <dbReference type="SAM" id="SignalP"/>
    </source>
</evidence>
<evidence type="ECO:0000256" key="6">
    <source>
        <dbReference type="PROSITE-ProRule" id="PRU00277"/>
    </source>
</evidence>
<evidence type="ECO:0000256" key="4">
    <source>
        <dbReference type="ARBA" id="ARBA00023110"/>
    </source>
</evidence>
<feature type="signal peptide" evidence="7">
    <location>
        <begin position="1"/>
        <end position="30"/>
    </location>
</feature>
<keyword evidence="5 6" id="KW-0413">Isomerase</keyword>
<dbReference type="PROSITE" id="PS51257">
    <property type="entry name" value="PROKAR_LIPOPROTEIN"/>
    <property type="match status" value="1"/>
</dbReference>
<evidence type="ECO:0000259" key="8">
    <source>
        <dbReference type="PROSITE" id="PS50059"/>
    </source>
</evidence>
<comment type="catalytic activity">
    <reaction evidence="1 6">
        <text>[protein]-peptidylproline (omega=180) = [protein]-peptidylproline (omega=0)</text>
        <dbReference type="Rhea" id="RHEA:16237"/>
        <dbReference type="Rhea" id="RHEA-COMP:10747"/>
        <dbReference type="Rhea" id="RHEA-COMP:10748"/>
        <dbReference type="ChEBI" id="CHEBI:83833"/>
        <dbReference type="ChEBI" id="CHEBI:83834"/>
        <dbReference type="EC" id="5.2.1.8"/>
    </reaction>
</comment>
<keyword evidence="7" id="KW-0732">Signal</keyword>
<accession>A0A7Z8K1H4</accession>
<dbReference type="InterPro" id="IPR001179">
    <property type="entry name" value="PPIase_FKBP_dom"/>
</dbReference>
<evidence type="ECO:0000256" key="3">
    <source>
        <dbReference type="ARBA" id="ARBA00013194"/>
    </source>
</evidence>
<dbReference type="Proteomes" id="UP000308121">
    <property type="component" value="Unassembled WGS sequence"/>
</dbReference>
<dbReference type="Gene3D" id="3.10.50.40">
    <property type="match status" value="1"/>
</dbReference>
<organism evidence="9 10">
    <name type="scientific">Cellulomonas hominis</name>
    <dbReference type="NCBI Taxonomy" id="156981"/>
    <lineage>
        <taxon>Bacteria</taxon>
        <taxon>Bacillati</taxon>
        <taxon>Actinomycetota</taxon>
        <taxon>Actinomycetes</taxon>
        <taxon>Micrococcales</taxon>
        <taxon>Cellulomonadaceae</taxon>
        <taxon>Cellulomonas</taxon>
    </lineage>
</organism>
<dbReference type="SUPFAM" id="SSF54534">
    <property type="entry name" value="FKBP-like"/>
    <property type="match status" value="2"/>
</dbReference>
<evidence type="ECO:0000256" key="1">
    <source>
        <dbReference type="ARBA" id="ARBA00000971"/>
    </source>
</evidence>
<evidence type="ECO:0000313" key="9">
    <source>
        <dbReference type="EMBL" id="TKR27039.1"/>
    </source>
</evidence>
<dbReference type="Pfam" id="PF00254">
    <property type="entry name" value="FKBP_C"/>
    <property type="match status" value="1"/>
</dbReference>
<feature type="chain" id="PRO_5039115498" description="peptidylprolyl isomerase" evidence="7">
    <location>
        <begin position="31"/>
        <end position="322"/>
    </location>
</feature>
<reference evidence="9 10" key="1">
    <citation type="submission" date="2019-05" db="EMBL/GenBank/DDBJ databases">
        <title>Genome sequence of Cellulomonas hominis strain CS1.</title>
        <authorList>
            <person name="Belmont J."/>
            <person name="Maclea K.S."/>
        </authorList>
    </citation>
    <scope>NUCLEOTIDE SEQUENCE [LARGE SCALE GENOMIC DNA]</scope>
    <source>
        <strain evidence="9 10">CS1</strain>
    </source>
</reference>
<dbReference type="PROSITE" id="PS50059">
    <property type="entry name" value="FKBP_PPIASE"/>
    <property type="match status" value="1"/>
</dbReference>
<evidence type="ECO:0000256" key="2">
    <source>
        <dbReference type="ARBA" id="ARBA00006577"/>
    </source>
</evidence>
<comment type="similarity">
    <text evidence="2">Belongs to the FKBP-type PPIase family.</text>
</comment>
<evidence type="ECO:0000313" key="10">
    <source>
        <dbReference type="Proteomes" id="UP000308121"/>
    </source>
</evidence>
<proteinExistence type="inferred from homology"/>
<sequence length="322" mass="32783">MAHRHRTRSKDEHVRRTAATLLAASLLLLAACSDGGSDDSTSPSASPTATAAATASAEDVAALDAVTLTAEAGQEPTFDFEQPFTVSAPVARVVTPGTGAAVAEGDLVTVDIAAVSGEDGSTLGGTYGAEPQQYLATSDNLPPVLLEQLVGQQVGARILFANPASDATSLLAVEVVSTEAVPDRAEGTAVTPLPEGLPTITLAEDGTPSVEPLETDPPTDLVVQPLIQGAGAPVEAGQTLTVQYSGWLWDGTAFDSSWERGSATTFPLSNVIQGWQQGLVGQTVGSQVLLIVPPALGYGDKESGSIPANSTLIFVVDILAAS</sequence>
<dbReference type="OrthoDB" id="25996at2"/>
<dbReference type="EMBL" id="SZYE01000008">
    <property type="protein sequence ID" value="TKR27039.1"/>
    <property type="molecule type" value="Genomic_DNA"/>
</dbReference>
<protein>
    <recommendedName>
        <fullName evidence="3 6">peptidylprolyl isomerase</fullName>
        <ecNumber evidence="3 6">5.2.1.8</ecNumber>
    </recommendedName>
</protein>
<evidence type="ECO:0000256" key="5">
    <source>
        <dbReference type="ARBA" id="ARBA00023235"/>
    </source>
</evidence>
<dbReference type="AlphaFoldDB" id="A0A7Z8K1H4"/>
<name>A0A7Z8K1H4_9CELL</name>
<dbReference type="InterPro" id="IPR046357">
    <property type="entry name" value="PPIase_dom_sf"/>
</dbReference>
<dbReference type="GO" id="GO:0003755">
    <property type="term" value="F:peptidyl-prolyl cis-trans isomerase activity"/>
    <property type="evidence" value="ECO:0007669"/>
    <property type="project" value="UniProtKB-KW"/>
</dbReference>
<keyword evidence="4 6" id="KW-0697">Rotamase</keyword>
<dbReference type="PANTHER" id="PTHR43811:SF19">
    <property type="entry name" value="39 KDA FK506-BINDING NUCLEAR PROTEIN"/>
    <property type="match status" value="1"/>
</dbReference>
<comment type="caution">
    <text evidence="9">The sequence shown here is derived from an EMBL/GenBank/DDBJ whole genome shotgun (WGS) entry which is preliminary data.</text>
</comment>
<dbReference type="EC" id="5.2.1.8" evidence="3 6"/>
<dbReference type="PANTHER" id="PTHR43811">
    <property type="entry name" value="FKBP-TYPE PEPTIDYL-PROLYL CIS-TRANS ISOMERASE FKPA"/>
    <property type="match status" value="1"/>
</dbReference>
<feature type="domain" description="PPIase FKBP-type" evidence="8">
    <location>
        <begin position="237"/>
        <end position="322"/>
    </location>
</feature>